<dbReference type="InterPro" id="IPR023210">
    <property type="entry name" value="NADP_OxRdtase_dom"/>
</dbReference>
<dbReference type="PANTHER" id="PTHR43150:SF6">
    <property type="entry name" value="VIC POTASSIUM ION CHANNEL, BETA SUBUNIT (EUROFUNG)"/>
    <property type="match status" value="1"/>
</dbReference>
<comment type="caution">
    <text evidence="5">The sequence shown here is derived from an EMBL/GenBank/DDBJ whole genome shotgun (WGS) entry which is preliminary data.</text>
</comment>
<dbReference type="PRINTS" id="PR01577">
    <property type="entry name" value="KCNABCHANNEL"/>
</dbReference>
<proteinExistence type="inferred from homology"/>
<evidence type="ECO:0000313" key="6">
    <source>
        <dbReference type="Proteomes" id="UP001447188"/>
    </source>
</evidence>
<feature type="domain" description="NADP-dependent oxidoreductase" evidence="4">
    <location>
        <begin position="16"/>
        <end position="330"/>
    </location>
</feature>
<organism evidence="5 6">
    <name type="scientific">Discina gigas</name>
    <dbReference type="NCBI Taxonomy" id="1032678"/>
    <lineage>
        <taxon>Eukaryota</taxon>
        <taxon>Fungi</taxon>
        <taxon>Dikarya</taxon>
        <taxon>Ascomycota</taxon>
        <taxon>Pezizomycotina</taxon>
        <taxon>Pezizomycetes</taxon>
        <taxon>Pezizales</taxon>
        <taxon>Discinaceae</taxon>
        <taxon>Discina</taxon>
    </lineage>
</organism>
<keyword evidence="3" id="KW-0560">Oxidoreductase</keyword>
<dbReference type="Proteomes" id="UP001447188">
    <property type="component" value="Unassembled WGS sequence"/>
</dbReference>
<dbReference type="Gene3D" id="3.20.20.100">
    <property type="entry name" value="NADP-dependent oxidoreductase domain"/>
    <property type="match status" value="1"/>
</dbReference>
<dbReference type="PANTHER" id="PTHR43150">
    <property type="entry name" value="HYPERKINETIC, ISOFORM M"/>
    <property type="match status" value="1"/>
</dbReference>
<keyword evidence="6" id="KW-1185">Reference proteome</keyword>
<evidence type="ECO:0000256" key="2">
    <source>
        <dbReference type="ARBA" id="ARBA00022857"/>
    </source>
</evidence>
<reference evidence="5 6" key="1">
    <citation type="submission" date="2024-02" db="EMBL/GenBank/DDBJ databases">
        <title>Discinaceae phylogenomics.</title>
        <authorList>
            <person name="Dirks A.C."/>
            <person name="James T.Y."/>
        </authorList>
    </citation>
    <scope>NUCLEOTIDE SEQUENCE [LARGE SCALE GENOMIC DNA]</scope>
    <source>
        <strain evidence="5 6">ACD0624</strain>
    </source>
</reference>
<dbReference type="Pfam" id="PF00248">
    <property type="entry name" value="Aldo_ket_red"/>
    <property type="match status" value="1"/>
</dbReference>
<keyword evidence="2" id="KW-0521">NADP</keyword>
<comment type="similarity">
    <text evidence="1">Belongs to the shaker potassium channel beta subunit family.</text>
</comment>
<dbReference type="InterPro" id="IPR036812">
    <property type="entry name" value="NAD(P)_OxRdtase_dom_sf"/>
</dbReference>
<name>A0ABR3GRB5_9PEZI</name>
<accession>A0ABR3GRB5</accession>
<dbReference type="EMBL" id="JBBBZM010000022">
    <property type="protein sequence ID" value="KAL0638444.1"/>
    <property type="molecule type" value="Genomic_DNA"/>
</dbReference>
<dbReference type="SUPFAM" id="SSF51430">
    <property type="entry name" value="NAD(P)-linked oxidoreductase"/>
    <property type="match status" value="1"/>
</dbReference>
<evidence type="ECO:0000313" key="5">
    <source>
        <dbReference type="EMBL" id="KAL0638444.1"/>
    </source>
</evidence>
<evidence type="ECO:0000259" key="4">
    <source>
        <dbReference type="Pfam" id="PF00248"/>
    </source>
</evidence>
<evidence type="ECO:0000256" key="1">
    <source>
        <dbReference type="ARBA" id="ARBA00006515"/>
    </source>
</evidence>
<protein>
    <recommendedName>
        <fullName evidence="4">NADP-dependent oxidoreductase domain-containing protein</fullName>
    </recommendedName>
</protein>
<evidence type="ECO:0000256" key="3">
    <source>
        <dbReference type="ARBA" id="ARBA00023002"/>
    </source>
</evidence>
<sequence>MEYRSLGRTGLKVSVISLGGWVTYGGHVGNESAFECMKTAYDAGINFFDTAEGYAGGASEVVMGETIKKYGWPRCELVISTKINWGSANASSVAKAVNCVGLSRKHIIEGLKASLERLQLDYVDIVYAHRPDRDTPMEEIVRAFNHVIEKGQAFYWGTSEWTAEEIADAWRVADKLRLIGPAVEQPQYNLLTRQKVEKDYIPLFEKHGLGITCFSPLKIGVLTGKYNNFKIPDDSRLATATDSYTLSVRASFDSDEDMKKNITAARELKPIADKLGIKQSQLALAWVIKNPNLSSAIIGASKPEQILENIEALKYLDKLTPEIMAEIENVVKNKPVLEPRRFN</sequence>
<gene>
    <name evidence="5" type="ORF">Q9L58_002588</name>
</gene>
<dbReference type="InterPro" id="IPR005399">
    <property type="entry name" value="K_chnl_volt-dep_bsu_KCNAB-rel"/>
</dbReference>